<evidence type="ECO:0000313" key="2">
    <source>
        <dbReference type="EMBL" id="RWS04332.1"/>
    </source>
</evidence>
<gene>
    <name evidence="2" type="ORF">B4U79_04636</name>
    <name evidence="1" type="ORF">B4U79_08093</name>
</gene>
<dbReference type="EMBL" id="NCKU01007674">
    <property type="protein sequence ID" value="RWS02464.1"/>
    <property type="molecule type" value="Genomic_DNA"/>
</dbReference>
<feature type="non-terminal residue" evidence="2">
    <location>
        <position position="15"/>
    </location>
</feature>
<reference evidence="2" key="2">
    <citation type="submission" date="2018-11" db="EMBL/GenBank/DDBJ databases">
        <title>Trombidioid mite genomics.</title>
        <authorList>
            <person name="Dong X."/>
        </authorList>
    </citation>
    <scope>NUCLEOTIDE SEQUENCE</scope>
    <source>
        <strain evidence="2">UoL-WK</strain>
    </source>
</reference>
<dbReference type="EMBL" id="NCKU01005629">
    <property type="protein sequence ID" value="RWS04332.1"/>
    <property type="molecule type" value="Genomic_DNA"/>
</dbReference>
<sequence>MWNQGARFAPTCGVP</sequence>
<evidence type="ECO:0000313" key="1">
    <source>
        <dbReference type="EMBL" id="RWS02464.1"/>
    </source>
</evidence>
<protein>
    <submittedName>
        <fullName evidence="2">Uncharacterized protein</fullName>
    </submittedName>
</protein>
<dbReference type="Proteomes" id="UP000285301">
    <property type="component" value="Unassembled WGS sequence"/>
</dbReference>
<evidence type="ECO:0000313" key="3">
    <source>
        <dbReference type="Proteomes" id="UP000285301"/>
    </source>
</evidence>
<comment type="caution">
    <text evidence="2">The sequence shown here is derived from an EMBL/GenBank/DDBJ whole genome shotgun (WGS) entry which is preliminary data.</text>
</comment>
<proteinExistence type="predicted"/>
<accession>A0A3S3NK79</accession>
<keyword evidence="3" id="KW-1185">Reference proteome</keyword>
<reference evidence="2 3" key="1">
    <citation type="journal article" date="2018" name="Gigascience">
        <title>Genomes of trombidid mites reveal novel predicted allergens and laterally-transferred genes associated with secondary metabolism.</title>
        <authorList>
            <person name="Dong X."/>
            <person name="Chaisiri K."/>
            <person name="Xia D."/>
            <person name="Armstrong S.D."/>
            <person name="Fang Y."/>
            <person name="Donnelly M.J."/>
            <person name="Kadowaki T."/>
            <person name="McGarry J.W."/>
            <person name="Darby A.C."/>
            <person name="Makepeace B.L."/>
        </authorList>
    </citation>
    <scope>NUCLEOTIDE SEQUENCE [LARGE SCALE GENOMIC DNA]</scope>
    <source>
        <strain evidence="2">UoL-WK</strain>
    </source>
</reference>
<organism evidence="2 3">
    <name type="scientific">Dinothrombium tinctorium</name>
    <dbReference type="NCBI Taxonomy" id="1965070"/>
    <lineage>
        <taxon>Eukaryota</taxon>
        <taxon>Metazoa</taxon>
        <taxon>Ecdysozoa</taxon>
        <taxon>Arthropoda</taxon>
        <taxon>Chelicerata</taxon>
        <taxon>Arachnida</taxon>
        <taxon>Acari</taxon>
        <taxon>Acariformes</taxon>
        <taxon>Trombidiformes</taxon>
        <taxon>Prostigmata</taxon>
        <taxon>Anystina</taxon>
        <taxon>Parasitengona</taxon>
        <taxon>Trombidioidea</taxon>
        <taxon>Trombidiidae</taxon>
        <taxon>Dinothrombium</taxon>
    </lineage>
</organism>
<name>A0A3S3NK79_9ACAR</name>